<accession>A0A9D4RYE5</accession>
<dbReference type="GO" id="GO:0030246">
    <property type="term" value="F:carbohydrate binding"/>
    <property type="evidence" value="ECO:0007669"/>
    <property type="project" value="InterPro"/>
</dbReference>
<protein>
    <recommendedName>
        <fullName evidence="1">SUEL-type lectin domain-containing protein</fullName>
    </recommendedName>
</protein>
<proteinExistence type="predicted"/>
<dbReference type="AlphaFoldDB" id="A0A9D4RYE5"/>
<dbReference type="EMBL" id="JAIWYP010000001">
    <property type="protein sequence ID" value="KAH3883513.1"/>
    <property type="molecule type" value="Genomic_DNA"/>
</dbReference>
<keyword evidence="3" id="KW-1185">Reference proteome</keyword>
<feature type="domain" description="SUEL-type lectin" evidence="1">
    <location>
        <begin position="39"/>
        <end position="97"/>
    </location>
</feature>
<evidence type="ECO:0000313" key="2">
    <source>
        <dbReference type="EMBL" id="KAH3883513.1"/>
    </source>
</evidence>
<evidence type="ECO:0000259" key="1">
    <source>
        <dbReference type="Pfam" id="PF02140"/>
    </source>
</evidence>
<dbReference type="InterPro" id="IPR000922">
    <property type="entry name" value="Lectin_gal-bd_dom"/>
</dbReference>
<gene>
    <name evidence="2" type="ORF">DPMN_007471</name>
</gene>
<dbReference type="InterPro" id="IPR043159">
    <property type="entry name" value="Lectin_gal-bd_sf"/>
</dbReference>
<organism evidence="2 3">
    <name type="scientific">Dreissena polymorpha</name>
    <name type="common">Zebra mussel</name>
    <name type="synonym">Mytilus polymorpha</name>
    <dbReference type="NCBI Taxonomy" id="45954"/>
    <lineage>
        <taxon>Eukaryota</taxon>
        <taxon>Metazoa</taxon>
        <taxon>Spiralia</taxon>
        <taxon>Lophotrochozoa</taxon>
        <taxon>Mollusca</taxon>
        <taxon>Bivalvia</taxon>
        <taxon>Autobranchia</taxon>
        <taxon>Heteroconchia</taxon>
        <taxon>Euheterodonta</taxon>
        <taxon>Imparidentia</taxon>
        <taxon>Neoheterodontei</taxon>
        <taxon>Myida</taxon>
        <taxon>Dreissenoidea</taxon>
        <taxon>Dreissenidae</taxon>
        <taxon>Dreissena</taxon>
    </lineage>
</organism>
<dbReference type="Gene3D" id="2.60.120.740">
    <property type="match status" value="1"/>
</dbReference>
<reference evidence="2" key="2">
    <citation type="submission" date="2020-11" db="EMBL/GenBank/DDBJ databases">
        <authorList>
            <person name="McCartney M.A."/>
            <person name="Auch B."/>
            <person name="Kono T."/>
            <person name="Mallez S."/>
            <person name="Becker A."/>
            <person name="Gohl D.M."/>
            <person name="Silverstein K.A.T."/>
            <person name="Koren S."/>
            <person name="Bechman K.B."/>
            <person name="Herman A."/>
            <person name="Abrahante J.E."/>
            <person name="Garbe J."/>
        </authorList>
    </citation>
    <scope>NUCLEOTIDE SEQUENCE</scope>
    <source>
        <strain evidence="2">Duluth1</strain>
        <tissue evidence="2">Whole animal</tissue>
    </source>
</reference>
<evidence type="ECO:0000313" key="3">
    <source>
        <dbReference type="Proteomes" id="UP000828390"/>
    </source>
</evidence>
<dbReference type="Proteomes" id="UP000828390">
    <property type="component" value="Unassembled WGS sequence"/>
</dbReference>
<reference evidence="2" key="1">
    <citation type="journal article" date="2019" name="bioRxiv">
        <title>The Genome of the Zebra Mussel, Dreissena polymorpha: A Resource for Invasive Species Research.</title>
        <authorList>
            <person name="McCartney M.A."/>
            <person name="Auch B."/>
            <person name="Kono T."/>
            <person name="Mallez S."/>
            <person name="Zhang Y."/>
            <person name="Obille A."/>
            <person name="Becker A."/>
            <person name="Abrahante J.E."/>
            <person name="Garbe J."/>
            <person name="Badalamenti J.P."/>
            <person name="Herman A."/>
            <person name="Mangelson H."/>
            <person name="Liachko I."/>
            <person name="Sullivan S."/>
            <person name="Sone E.D."/>
            <person name="Koren S."/>
            <person name="Silverstein K.A.T."/>
            <person name="Beckman K.B."/>
            <person name="Gohl D.M."/>
        </authorList>
    </citation>
    <scope>NUCLEOTIDE SEQUENCE</scope>
    <source>
        <strain evidence="2">Duluth1</strain>
        <tissue evidence="2">Whole animal</tissue>
    </source>
</reference>
<dbReference type="Pfam" id="PF02140">
    <property type="entry name" value="SUEL_Lectin"/>
    <property type="match status" value="1"/>
</dbReference>
<name>A0A9D4RYE5_DREPO</name>
<sequence>MILRQLVKHASHTGLVNSSAYFKMREHSYKLGLYVEDQGASHCMKTNAETVRCLAMNAMEIVPNLCKRFTCELTARNFVFGDLCGKVYKYLHVKYECI</sequence>
<comment type="caution">
    <text evidence="2">The sequence shown here is derived from an EMBL/GenBank/DDBJ whole genome shotgun (WGS) entry which is preliminary data.</text>
</comment>